<dbReference type="PANTHER" id="PTHR33495">
    <property type="entry name" value="ANTI-SIGMA FACTOR ANTAGONIST TM_1081-RELATED-RELATED"/>
    <property type="match status" value="1"/>
</dbReference>
<evidence type="ECO:0000256" key="1">
    <source>
        <dbReference type="ARBA" id="ARBA00009013"/>
    </source>
</evidence>
<dbReference type="GO" id="GO:0043856">
    <property type="term" value="F:anti-sigma factor antagonist activity"/>
    <property type="evidence" value="ECO:0007669"/>
    <property type="project" value="InterPro"/>
</dbReference>
<evidence type="ECO:0000259" key="3">
    <source>
        <dbReference type="PROSITE" id="PS50801"/>
    </source>
</evidence>
<dbReference type="SUPFAM" id="SSF52091">
    <property type="entry name" value="SpoIIaa-like"/>
    <property type="match status" value="1"/>
</dbReference>
<dbReference type="OrthoDB" id="9793697at2"/>
<dbReference type="Gene3D" id="3.30.750.24">
    <property type="entry name" value="STAS domain"/>
    <property type="match status" value="1"/>
</dbReference>
<proteinExistence type="inferred from homology"/>
<dbReference type="NCBIfam" id="TIGR00377">
    <property type="entry name" value="ant_ant_sig"/>
    <property type="match status" value="1"/>
</dbReference>
<dbReference type="InterPro" id="IPR002645">
    <property type="entry name" value="STAS_dom"/>
</dbReference>
<organism evidence="4 5">
    <name type="scientific">Ammoniphilus oxalaticus</name>
    <dbReference type="NCBI Taxonomy" id="66863"/>
    <lineage>
        <taxon>Bacteria</taxon>
        <taxon>Bacillati</taxon>
        <taxon>Bacillota</taxon>
        <taxon>Bacilli</taxon>
        <taxon>Bacillales</taxon>
        <taxon>Paenibacillaceae</taxon>
        <taxon>Aneurinibacillus group</taxon>
        <taxon>Ammoniphilus</taxon>
    </lineage>
</organism>
<dbReference type="RefSeq" id="WP_120190106.1">
    <property type="nucleotide sequence ID" value="NZ_MCHY01000009.1"/>
</dbReference>
<evidence type="ECO:0000313" key="5">
    <source>
        <dbReference type="Proteomes" id="UP000284219"/>
    </source>
</evidence>
<protein>
    <recommendedName>
        <fullName evidence="2">Anti-sigma factor antagonist</fullName>
    </recommendedName>
</protein>
<evidence type="ECO:0000313" key="4">
    <source>
        <dbReference type="EMBL" id="RKD22630.1"/>
    </source>
</evidence>
<dbReference type="InterPro" id="IPR003658">
    <property type="entry name" value="Anti-sigma_ant"/>
</dbReference>
<gene>
    <name evidence="4" type="ORF">BEP19_10235</name>
</gene>
<dbReference type="InterPro" id="IPR036513">
    <property type="entry name" value="STAS_dom_sf"/>
</dbReference>
<name>A0A419SFS4_9BACL</name>
<keyword evidence="5" id="KW-1185">Reference proteome</keyword>
<reference evidence="4 5" key="1">
    <citation type="submission" date="2016-08" db="EMBL/GenBank/DDBJ databases">
        <title>Novel Firmicute Genomes.</title>
        <authorList>
            <person name="Poppleton D.I."/>
            <person name="Gribaldo S."/>
        </authorList>
    </citation>
    <scope>NUCLEOTIDE SEQUENCE [LARGE SCALE GENOMIC DNA]</scope>
    <source>
        <strain evidence="4 5">RAOx-1</strain>
    </source>
</reference>
<accession>A0A419SFS4</accession>
<dbReference type="Proteomes" id="UP000284219">
    <property type="component" value="Unassembled WGS sequence"/>
</dbReference>
<dbReference type="AlphaFoldDB" id="A0A419SFS4"/>
<comment type="caution">
    <text evidence="4">The sequence shown here is derived from an EMBL/GenBank/DDBJ whole genome shotgun (WGS) entry which is preliminary data.</text>
</comment>
<dbReference type="CDD" id="cd07043">
    <property type="entry name" value="STAS_anti-anti-sigma_factors"/>
    <property type="match status" value="1"/>
</dbReference>
<dbReference type="PROSITE" id="PS50801">
    <property type="entry name" value="STAS"/>
    <property type="match status" value="1"/>
</dbReference>
<comment type="similarity">
    <text evidence="1 2">Belongs to the anti-sigma-factor antagonist family.</text>
</comment>
<feature type="domain" description="STAS" evidence="3">
    <location>
        <begin position="20"/>
        <end position="117"/>
    </location>
</feature>
<dbReference type="EMBL" id="MCHY01000009">
    <property type="protein sequence ID" value="RKD22630.1"/>
    <property type="molecule type" value="Genomic_DNA"/>
</dbReference>
<evidence type="ECO:0000256" key="2">
    <source>
        <dbReference type="RuleBase" id="RU003749"/>
    </source>
</evidence>
<sequence>MKHVEKFEIHQEETAMEHRVYLKGELDISKAEQFRSLVDRLADDASKTLTINLKDLHYIDSTGIGIFVHILKKRDQLNAALSVEDTSPKIKRIFDITGISKFLFSTRDMNNNERTDA</sequence>
<dbReference type="Pfam" id="PF01740">
    <property type="entry name" value="STAS"/>
    <property type="match status" value="1"/>
</dbReference>